<evidence type="ECO:0000256" key="6">
    <source>
        <dbReference type="ARBA" id="ARBA00034617"/>
    </source>
</evidence>
<dbReference type="PANTHER" id="PTHR13710:SF105">
    <property type="entry name" value="ATP-DEPENDENT DNA HELICASE Q1"/>
    <property type="match status" value="1"/>
</dbReference>
<comment type="catalytic activity">
    <reaction evidence="6">
        <text>Couples ATP hydrolysis with the unwinding of duplex DNA by translocating in the 3'-5' direction.</text>
        <dbReference type="EC" id="5.6.2.4"/>
    </reaction>
</comment>
<dbReference type="Pfam" id="PF00270">
    <property type="entry name" value="DEAD"/>
    <property type="match status" value="1"/>
</dbReference>
<comment type="caution">
    <text evidence="11">The sequence shown here is derived from an EMBL/GenBank/DDBJ whole genome shotgun (WGS) entry which is preliminary data.</text>
</comment>
<reference evidence="11 12" key="1">
    <citation type="submission" date="2019-05" db="EMBL/GenBank/DDBJ databases">
        <title>Emergence of the Ug99 lineage of the wheat stem rust pathogen through somatic hybridization.</title>
        <authorList>
            <person name="Li F."/>
            <person name="Upadhyaya N.M."/>
            <person name="Sperschneider J."/>
            <person name="Matny O."/>
            <person name="Nguyen-Phuc H."/>
            <person name="Mago R."/>
            <person name="Raley C."/>
            <person name="Miller M.E."/>
            <person name="Silverstein K.A.T."/>
            <person name="Henningsen E."/>
            <person name="Hirsch C.D."/>
            <person name="Visser B."/>
            <person name="Pretorius Z.A."/>
            <person name="Steffenson B.J."/>
            <person name="Schwessinger B."/>
            <person name="Dodds P.N."/>
            <person name="Figueroa M."/>
        </authorList>
    </citation>
    <scope>NUCLEOTIDE SEQUENCE [LARGE SCALE GENOMIC DNA]</scope>
    <source>
        <strain evidence="11">21-0</strain>
    </source>
</reference>
<dbReference type="PANTHER" id="PTHR13710">
    <property type="entry name" value="DNA HELICASE RECQ FAMILY MEMBER"/>
    <property type="match status" value="1"/>
</dbReference>
<dbReference type="Proteomes" id="UP000324748">
    <property type="component" value="Unassembled WGS sequence"/>
</dbReference>
<evidence type="ECO:0000259" key="10">
    <source>
        <dbReference type="PROSITE" id="PS51194"/>
    </source>
</evidence>
<organism evidence="11 12">
    <name type="scientific">Puccinia graminis f. sp. tritici</name>
    <dbReference type="NCBI Taxonomy" id="56615"/>
    <lineage>
        <taxon>Eukaryota</taxon>
        <taxon>Fungi</taxon>
        <taxon>Dikarya</taxon>
        <taxon>Basidiomycota</taxon>
        <taxon>Pucciniomycotina</taxon>
        <taxon>Pucciniomycetes</taxon>
        <taxon>Pucciniales</taxon>
        <taxon>Pucciniaceae</taxon>
        <taxon>Puccinia</taxon>
    </lineage>
</organism>
<dbReference type="GO" id="GO:0005524">
    <property type="term" value="F:ATP binding"/>
    <property type="evidence" value="ECO:0007669"/>
    <property type="project" value="UniProtKB-KW"/>
</dbReference>
<dbReference type="PROSITE" id="PS00018">
    <property type="entry name" value="EF_HAND_1"/>
    <property type="match status" value="1"/>
</dbReference>
<evidence type="ECO:0000256" key="2">
    <source>
        <dbReference type="ARBA" id="ARBA00022741"/>
    </source>
</evidence>
<keyword evidence="11" id="KW-0347">Helicase</keyword>
<dbReference type="SMART" id="SM00487">
    <property type="entry name" value="DEXDc"/>
    <property type="match status" value="1"/>
</dbReference>
<evidence type="ECO:0000256" key="5">
    <source>
        <dbReference type="ARBA" id="ARBA00023235"/>
    </source>
</evidence>
<dbReference type="InterPro" id="IPR014001">
    <property type="entry name" value="Helicase_ATP-bd"/>
</dbReference>
<sequence length="755" mass="85697">MPPTKDKSTKTSLAKKWIRMEETELQQAIVDDCLPRYPENEPPKPVQVDAVANLVKGRHTFVMAGTGCGKSRISEMYYNLFAKTKKAVILVLNPLDALGDNQVKEKVAQHYTAVNLKNQNFTQEVAIDIQKGKYNFVYLSPEVFLNNEMFSGIYHDSAFQDRLALIVVDEAHMLYSWGLVANKEAKKSSAHKRHQDRAVFRPSYGDLGRQMMATENTPVLLLSATCRPIAITEILKSLKIPEDNIHFSHAELTRPELRILRFPMESSLKSANDLLDMFGRKEEVNSKEMVPTLIYSGTRNATFRVMKVVNDAHGTPGEENNPDSLLIRRYHASTGDMDKDDTISGYELADFPCISSTMALGLGQNWKRVRRVIHMGRGDPSCINQMIGRCGRDGKPGLAILFVEPKRKFGLNTPEAISKADKQENDTRMDSLAITPVCLRIAFSIDNKHGYITMDRDDLNYLHEECREVDEGFAPCKCSNCAPEEAVLLKARMKQMNNNNFDAILENPKDVPGPLPVKSPKVKRSRVTKPKEKKLRPIELLVLNRLVECFNCFFIQTYGRPRSFLPEEIFGRTEANAIARKLDEVKTIDDIAKLIGGEQLDGELDMLQKTLDEFRRGPEYQAYLEEQEEYSKHIDNEMERLQNLKRKLPPKESVPAQVENLPKQTRPNRKIAGLPGSEASMPEDRGVMPVTVRVGKPRASASEVAENKRLRAEKKKKKEEEEAKRKSDSQKKWEADKIVLEEIKNSYADKRARCS</sequence>
<dbReference type="InterPro" id="IPR001650">
    <property type="entry name" value="Helicase_C-like"/>
</dbReference>
<keyword evidence="12" id="KW-1185">Reference proteome</keyword>
<keyword evidence="3" id="KW-0067">ATP-binding</keyword>
<dbReference type="GO" id="GO:0005694">
    <property type="term" value="C:chromosome"/>
    <property type="evidence" value="ECO:0007669"/>
    <property type="project" value="TreeGrafter"/>
</dbReference>
<feature type="region of interest" description="Disordered" evidence="8">
    <location>
        <begin position="646"/>
        <end position="737"/>
    </location>
</feature>
<proteinExistence type="inferred from homology"/>
<dbReference type="GO" id="GO:0043138">
    <property type="term" value="F:3'-5' DNA helicase activity"/>
    <property type="evidence" value="ECO:0007669"/>
    <property type="project" value="UniProtKB-EC"/>
</dbReference>
<dbReference type="GO" id="GO:0005737">
    <property type="term" value="C:cytoplasm"/>
    <property type="evidence" value="ECO:0007669"/>
    <property type="project" value="TreeGrafter"/>
</dbReference>
<feature type="domain" description="Helicase ATP-binding" evidence="9">
    <location>
        <begin position="51"/>
        <end position="244"/>
    </location>
</feature>
<evidence type="ECO:0000256" key="4">
    <source>
        <dbReference type="ARBA" id="ARBA00023125"/>
    </source>
</evidence>
<keyword evidence="11" id="KW-0378">Hydrolase</keyword>
<dbReference type="AlphaFoldDB" id="A0A5B0N1E6"/>
<evidence type="ECO:0000313" key="12">
    <source>
        <dbReference type="Proteomes" id="UP000324748"/>
    </source>
</evidence>
<keyword evidence="2" id="KW-0547">Nucleotide-binding</keyword>
<dbReference type="InterPro" id="IPR011545">
    <property type="entry name" value="DEAD/DEAH_box_helicase_dom"/>
</dbReference>
<keyword evidence="4" id="KW-0238">DNA-binding</keyword>
<dbReference type="InterPro" id="IPR027417">
    <property type="entry name" value="P-loop_NTPase"/>
</dbReference>
<name>A0A5B0N1E6_PUCGR</name>
<dbReference type="GO" id="GO:0003677">
    <property type="term" value="F:DNA binding"/>
    <property type="evidence" value="ECO:0007669"/>
    <property type="project" value="UniProtKB-KW"/>
</dbReference>
<dbReference type="InterPro" id="IPR018247">
    <property type="entry name" value="EF_Hand_1_Ca_BS"/>
</dbReference>
<dbReference type="GO" id="GO:0009378">
    <property type="term" value="F:four-way junction helicase activity"/>
    <property type="evidence" value="ECO:0007669"/>
    <property type="project" value="TreeGrafter"/>
</dbReference>
<feature type="compositionally biased region" description="Basic and acidic residues" evidence="8">
    <location>
        <begin position="718"/>
        <end position="737"/>
    </location>
</feature>
<dbReference type="EMBL" id="VSWC01000119">
    <property type="protein sequence ID" value="KAA1082373.1"/>
    <property type="molecule type" value="Genomic_DNA"/>
</dbReference>
<comment type="similarity">
    <text evidence="1">Belongs to the helicase family. RecQ subfamily.</text>
</comment>
<gene>
    <name evidence="11" type="primary">SGS1_5</name>
    <name evidence="11" type="ORF">PGT21_001445</name>
</gene>
<dbReference type="OrthoDB" id="2499463at2759"/>
<dbReference type="PROSITE" id="PS51194">
    <property type="entry name" value="HELICASE_CTER"/>
    <property type="match status" value="1"/>
</dbReference>
<dbReference type="PROSITE" id="PS51192">
    <property type="entry name" value="HELICASE_ATP_BIND_1"/>
    <property type="match status" value="1"/>
</dbReference>
<evidence type="ECO:0000256" key="1">
    <source>
        <dbReference type="ARBA" id="ARBA00005446"/>
    </source>
</evidence>
<accession>A0A5B0N1E6</accession>
<protein>
    <recommendedName>
        <fullName evidence="7">DNA 3'-5' helicase</fullName>
        <ecNumber evidence="7">5.6.2.4</ecNumber>
    </recommendedName>
</protein>
<dbReference type="GO" id="GO:0000724">
    <property type="term" value="P:double-strand break repair via homologous recombination"/>
    <property type="evidence" value="ECO:0007669"/>
    <property type="project" value="TreeGrafter"/>
</dbReference>
<keyword evidence="5" id="KW-0413">Isomerase</keyword>
<dbReference type="SUPFAM" id="SSF52540">
    <property type="entry name" value="P-loop containing nucleoside triphosphate hydrolases"/>
    <property type="match status" value="1"/>
</dbReference>
<dbReference type="EC" id="5.6.2.4" evidence="7"/>
<evidence type="ECO:0000256" key="8">
    <source>
        <dbReference type="SAM" id="MobiDB-lite"/>
    </source>
</evidence>
<evidence type="ECO:0000256" key="3">
    <source>
        <dbReference type="ARBA" id="ARBA00022840"/>
    </source>
</evidence>
<evidence type="ECO:0000256" key="7">
    <source>
        <dbReference type="ARBA" id="ARBA00034808"/>
    </source>
</evidence>
<evidence type="ECO:0000259" key="9">
    <source>
        <dbReference type="PROSITE" id="PS51192"/>
    </source>
</evidence>
<evidence type="ECO:0000313" key="11">
    <source>
        <dbReference type="EMBL" id="KAA1082373.1"/>
    </source>
</evidence>
<feature type="domain" description="Helicase C-terminal" evidence="10">
    <location>
        <begin position="263"/>
        <end position="433"/>
    </location>
</feature>
<dbReference type="Gene3D" id="3.40.50.300">
    <property type="entry name" value="P-loop containing nucleotide triphosphate hydrolases"/>
    <property type="match status" value="2"/>
</dbReference>